<evidence type="ECO:0000256" key="9">
    <source>
        <dbReference type="PROSITE-ProRule" id="PRU00103"/>
    </source>
</evidence>
<dbReference type="FunFam" id="1.25.10.10:FF:000019">
    <property type="entry name" value="Cytoskeleton-associated protein 5"/>
    <property type="match status" value="2"/>
</dbReference>
<feature type="transmembrane region" description="Helical" evidence="11">
    <location>
        <begin position="1555"/>
        <end position="1580"/>
    </location>
</feature>
<evidence type="ECO:0000256" key="4">
    <source>
        <dbReference type="ARBA" id="ARBA00022737"/>
    </source>
</evidence>
<feature type="region of interest" description="Disordered" evidence="10">
    <location>
        <begin position="576"/>
        <end position="664"/>
    </location>
</feature>
<dbReference type="Gene3D" id="1.25.10.10">
    <property type="entry name" value="Leucine-rich Repeat Variant"/>
    <property type="match status" value="3"/>
</dbReference>
<reference evidence="14" key="1">
    <citation type="submission" date="2024-02" db="UniProtKB">
        <authorList>
            <consortium name="WormBaseParasite"/>
        </authorList>
    </citation>
    <scope>IDENTIFICATION</scope>
</reference>
<evidence type="ECO:0000256" key="10">
    <source>
        <dbReference type="SAM" id="MobiDB-lite"/>
    </source>
</evidence>
<dbReference type="FunFam" id="1.25.10.10:FF:000050">
    <property type="entry name" value="Cytoskeleton-associated protein 5 isoform X1"/>
    <property type="match status" value="1"/>
</dbReference>
<feature type="compositionally biased region" description="Polar residues" evidence="10">
    <location>
        <begin position="648"/>
        <end position="658"/>
    </location>
</feature>
<evidence type="ECO:0000256" key="6">
    <source>
        <dbReference type="ARBA" id="ARBA00023212"/>
    </source>
</evidence>
<accession>A0AAF5DDB7</accession>
<dbReference type="GO" id="GO:0051301">
    <property type="term" value="P:cell division"/>
    <property type="evidence" value="ECO:0007669"/>
    <property type="project" value="UniProtKB-KW"/>
</dbReference>
<dbReference type="PANTHER" id="PTHR12609">
    <property type="entry name" value="MICROTUBULE ASSOCIATED PROTEIN XMAP215"/>
    <property type="match status" value="1"/>
</dbReference>
<dbReference type="AlphaFoldDB" id="A0AAF5DDB7"/>
<evidence type="ECO:0000256" key="1">
    <source>
        <dbReference type="ARBA" id="ARBA00004300"/>
    </source>
</evidence>
<keyword evidence="13" id="KW-1185">Reference proteome</keyword>
<dbReference type="GO" id="GO:0061863">
    <property type="term" value="F:microtubule plus end polymerase"/>
    <property type="evidence" value="ECO:0007669"/>
    <property type="project" value="InterPro"/>
</dbReference>
<dbReference type="Pfam" id="PF21041">
    <property type="entry name" value="XMAP215_CLASP_TOG"/>
    <property type="match status" value="2"/>
</dbReference>
<evidence type="ECO:0000256" key="3">
    <source>
        <dbReference type="ARBA" id="ARBA00022618"/>
    </source>
</evidence>
<keyword evidence="11" id="KW-0812">Transmembrane</keyword>
<evidence type="ECO:0000256" key="5">
    <source>
        <dbReference type="ARBA" id="ARBA00022776"/>
    </source>
</evidence>
<dbReference type="PROSITE" id="PS50077">
    <property type="entry name" value="HEAT_REPEAT"/>
    <property type="match status" value="1"/>
</dbReference>
<keyword evidence="6" id="KW-0206">Cytoskeleton</keyword>
<name>A0AAF5DDB7_STRER</name>
<dbReference type="Proteomes" id="UP000035681">
    <property type="component" value="Unplaced"/>
</dbReference>
<dbReference type="WBParaSite" id="TCONS_00010754.p1">
    <property type="protein sequence ID" value="TCONS_00010754.p1"/>
    <property type="gene ID" value="XLOC_004357"/>
</dbReference>
<keyword evidence="11" id="KW-0472">Membrane</keyword>
<evidence type="ECO:0000313" key="14">
    <source>
        <dbReference type="WBParaSite" id="TCONS_00010754.p1"/>
    </source>
</evidence>
<dbReference type="GO" id="GO:0046785">
    <property type="term" value="P:microtubule polymerization"/>
    <property type="evidence" value="ECO:0007669"/>
    <property type="project" value="InterPro"/>
</dbReference>
<evidence type="ECO:0000256" key="8">
    <source>
        <dbReference type="ARBA" id="ARBA00025722"/>
    </source>
</evidence>
<dbReference type="GO" id="GO:0051231">
    <property type="term" value="P:spindle elongation"/>
    <property type="evidence" value="ECO:0007669"/>
    <property type="project" value="UniProtKB-ARBA"/>
</dbReference>
<dbReference type="GO" id="GO:0051010">
    <property type="term" value="F:microtubule plus-end binding"/>
    <property type="evidence" value="ECO:0007669"/>
    <property type="project" value="InterPro"/>
</dbReference>
<evidence type="ECO:0000259" key="12">
    <source>
        <dbReference type="SMART" id="SM01349"/>
    </source>
</evidence>
<comment type="similarity">
    <text evidence="8">Belongs to the TOG/XMAP215 family.</text>
</comment>
<keyword evidence="5" id="KW-0498">Mitosis</keyword>
<dbReference type="SUPFAM" id="SSF48371">
    <property type="entry name" value="ARM repeat"/>
    <property type="match status" value="1"/>
</dbReference>
<keyword evidence="7" id="KW-0131">Cell cycle</keyword>
<sequence>MNLYILFDNTFNPNSIENDVIVNVPIFSLKYNLKISYNHLRIAFSFINSFFFLTMDPFDLIASIPSSFEEMLMSKKWLERKEAIENLVNIASKHDDLDPKASYHRLCDQLKQVIAKDANINVAAMAAKLVTILAKGLRNKFKDYGTPFVGVIFEKFKEKKPTLREPLCEAIDAIGDYCPFDNIIEDIVTAMEKPNPAQKSQINLFLGRYFKRFRASDAPKKLIKSITPILAKHCSDSDSEVRETAMSCLGCLMFVIGEKDLLKMVGDLPQDTIKWTKIQETKAEIEEKAKEADAAKAPVKKKKNVKVESEEEEESESEDDPIEQVEEKEIDPFDELEPVDVISRLPDNFFTVIESKKWSERRDALQGLLDLCTTHKRLDPKGATGDIVPCLKRLLEKDANINVAALSAKCLSAFAYGLRQKFAPFVPSIAGVIFEKFKEKKPTLRDPLVELIDNIAAYSCSVETMQEDICTALEKSNPNIKAQVSLFLQRVFKTSNSATLPKKFVKDVAPLLGKVTGVSDPEARDSACAALGALQRVIGEKAIINLLGDAANDKTKMTKINEFCAKMIEENGPAVSEMVQSVHKAGSKKDTDKKSSKKKVVRKKVETESEEDEEPMKPLPKTALSNETDENEGVNEKKVGTKKKNPLGSKNTKSPTSSEEGKPLESILSLNSNKNQRFKDEAKLKLLKWQFEVPQPDHLQQLQSQLKEVVSADVFGRLYNKDFKQQLKALDILIGLCDSDAQAIIANSDLLLKWITLRILETNPTVLLKCLEFGQRICEVYQEQQTSPHDTEVSSFIPFLLLKTGETKEPIRAAVKKLVFTFCEIIPPSKVYGYLVEALKTKNSRMKTECLNIMESIIDECYDDIAGAHSSSFKIIAASISDRDNNVRNGALNCFVAAYRSVGTEIYKLAGKLNDKDKAYLDERIKRSGVMQMTSPKLSSTPLRGKAKIVKPVAAPVVVPHSSVNVTMDEPPTDLCQTYDYSETTNEVSDKRRLTARLNVDLPPFNDNACDVDIDEEFPDLDVDIVETEPPTIKLEDCQDVVKPSPLGSDILNVQTMKVQSIDVSQYHNQIAKIDYLLSQITSTNISEASVGISELFVLLSNRGVFPIEVIKYKIDDIVLSICKDIDFYKENFTIQTPIPENISSFCKSIFNVLLCIMNDAEFIEFIKPETVGTFLSVILGCVSRSHISSNELWKNSINTSLNHATVKLCDNCNYNTVMMGIVDCMSKNAGDTSSDRVFNLARKCMDKLSTLTTKKNYEWDAEICLTAMSTIMKLFTSSQEKIYETTFHAIRNHIQRLIVVNKAKVKEAVDRNSHLKDKVWQYAARCLEKVMPAETAELDSAIMKINGMSNGEIVKLLSNSSIMSCEWDAFFESGKSHDITLRELVLKNVREKDIVLYETIKHKFNLATSLKPGSGKLWSKDILLSDAVYLTGDRLQRLLNNLKKSQEILESVSFASNPRRTHSIPPPGHNKTTSIRSNIQSGGVNTLNQTAAFSSAPIPQFKKPKRLSAQDRELLKEKLAQIRGDFPRPPITNYYYDNPNDFKVNKVLPIDRSYVTVFLFLVIFIIITIIIACLLYFLISNIFNKNKEKTEDDEYITIKSDKNHNNINNIIMQLKKGDINNKNYGDENLFFCKHNHIQPNIYQDNLENMIGHRELISTTFGQCICKNNCHDCIKKRKCLNIPIINLDDDTDDSNDCKKTLVIERFKFGPCLGSHKECFGINK</sequence>
<feature type="domain" description="TOG" evidence="12">
    <location>
        <begin position="334"/>
        <end position="574"/>
    </location>
</feature>
<protein>
    <recommendedName>
        <fullName evidence="12">TOG domain-containing protein</fullName>
    </recommendedName>
</protein>
<keyword evidence="3" id="KW-0132">Cell division</keyword>
<dbReference type="InterPro" id="IPR034085">
    <property type="entry name" value="TOG"/>
</dbReference>
<evidence type="ECO:0000256" key="7">
    <source>
        <dbReference type="ARBA" id="ARBA00023306"/>
    </source>
</evidence>
<proteinExistence type="inferred from homology"/>
<evidence type="ECO:0000313" key="13">
    <source>
        <dbReference type="Proteomes" id="UP000035681"/>
    </source>
</evidence>
<dbReference type="InterPro" id="IPR016024">
    <property type="entry name" value="ARM-type_fold"/>
</dbReference>
<feature type="region of interest" description="Disordered" evidence="10">
    <location>
        <begin position="289"/>
        <end position="329"/>
    </location>
</feature>
<organism evidence="13 14">
    <name type="scientific">Strongyloides stercoralis</name>
    <name type="common">Threadworm</name>
    <dbReference type="NCBI Taxonomy" id="6248"/>
    <lineage>
        <taxon>Eukaryota</taxon>
        <taxon>Metazoa</taxon>
        <taxon>Ecdysozoa</taxon>
        <taxon>Nematoda</taxon>
        <taxon>Chromadorea</taxon>
        <taxon>Rhabditida</taxon>
        <taxon>Tylenchina</taxon>
        <taxon>Panagrolaimomorpha</taxon>
        <taxon>Strongyloidoidea</taxon>
        <taxon>Strongyloididae</taxon>
        <taxon>Strongyloides</taxon>
    </lineage>
</organism>
<comment type="subcellular location">
    <subcellularLocation>
        <location evidence="1">Cytoplasm</location>
        <location evidence="1">Cytoskeleton</location>
        <location evidence="1">Microtubule organizing center</location>
        <location evidence="1">Centrosome</location>
    </subcellularLocation>
</comment>
<feature type="compositionally biased region" description="Acidic residues" evidence="10">
    <location>
        <begin position="309"/>
        <end position="324"/>
    </location>
</feature>
<keyword evidence="4" id="KW-0677">Repeat</keyword>
<evidence type="ECO:0000256" key="11">
    <source>
        <dbReference type="SAM" id="Phobius"/>
    </source>
</evidence>
<dbReference type="GO" id="GO:0005874">
    <property type="term" value="C:microtubule"/>
    <property type="evidence" value="ECO:0007669"/>
    <property type="project" value="UniProtKB-ARBA"/>
</dbReference>
<dbReference type="InterPro" id="IPR021133">
    <property type="entry name" value="HEAT_type_2"/>
</dbReference>
<dbReference type="GO" id="GO:0030951">
    <property type="term" value="P:establishment or maintenance of microtubule cytoskeleton polarity"/>
    <property type="evidence" value="ECO:0007669"/>
    <property type="project" value="InterPro"/>
</dbReference>
<dbReference type="GO" id="GO:0005813">
    <property type="term" value="C:centrosome"/>
    <property type="evidence" value="ECO:0007669"/>
    <property type="project" value="UniProtKB-SubCell"/>
</dbReference>
<evidence type="ECO:0000256" key="2">
    <source>
        <dbReference type="ARBA" id="ARBA00022490"/>
    </source>
</evidence>
<dbReference type="InterPro" id="IPR011989">
    <property type="entry name" value="ARM-like"/>
</dbReference>
<dbReference type="InterPro" id="IPR045110">
    <property type="entry name" value="XMAP215"/>
</dbReference>
<keyword evidence="11" id="KW-1133">Transmembrane helix</keyword>
<feature type="repeat" description="HEAT" evidence="9">
    <location>
        <begin position="226"/>
        <end position="264"/>
    </location>
</feature>
<dbReference type="SMART" id="SM01349">
    <property type="entry name" value="TOG"/>
    <property type="match status" value="3"/>
</dbReference>
<feature type="domain" description="TOG" evidence="12">
    <location>
        <begin position="51"/>
        <end position="291"/>
    </location>
</feature>
<keyword evidence="2" id="KW-0963">Cytoplasm</keyword>
<feature type="domain" description="TOG" evidence="12">
    <location>
        <begin position="698"/>
        <end position="936"/>
    </location>
</feature>
<dbReference type="InterPro" id="IPR048491">
    <property type="entry name" value="XMAP215_CLASP_TOG"/>
</dbReference>